<evidence type="ECO:0000256" key="6">
    <source>
        <dbReference type="ARBA" id="ARBA00022490"/>
    </source>
</evidence>
<evidence type="ECO:0000256" key="2">
    <source>
        <dbReference type="ARBA" id="ARBA00004496"/>
    </source>
</evidence>
<feature type="domain" description="RNase III" evidence="17">
    <location>
        <begin position="8"/>
        <end position="130"/>
    </location>
</feature>
<keyword evidence="14" id="KW-0460">Magnesium</keyword>
<evidence type="ECO:0000259" key="17">
    <source>
        <dbReference type="PROSITE" id="PS50142"/>
    </source>
</evidence>
<comment type="subcellular location">
    <subcellularLocation>
        <location evidence="2">Cytoplasm</location>
    </subcellularLocation>
</comment>
<dbReference type="CDD" id="cd00593">
    <property type="entry name" value="RIBOc"/>
    <property type="match status" value="1"/>
</dbReference>
<evidence type="ECO:0000256" key="4">
    <source>
        <dbReference type="ARBA" id="ARBA00011738"/>
    </source>
</evidence>
<dbReference type="PROSITE" id="PS50142">
    <property type="entry name" value="RNASE_3_2"/>
    <property type="match status" value="1"/>
</dbReference>
<comment type="subunit">
    <text evidence="4">Homodimer.</text>
</comment>
<keyword evidence="10" id="KW-0540">Nuclease</keyword>
<dbReference type="FunFam" id="1.10.1520.10:FF:000001">
    <property type="entry name" value="Ribonuclease 3"/>
    <property type="match status" value="1"/>
</dbReference>
<dbReference type="Gene3D" id="3.30.160.20">
    <property type="match status" value="1"/>
</dbReference>
<dbReference type="PROSITE" id="PS50137">
    <property type="entry name" value="DS_RBD"/>
    <property type="match status" value="1"/>
</dbReference>
<dbReference type="HAMAP" id="MF_00104">
    <property type="entry name" value="RNase_III"/>
    <property type="match status" value="1"/>
</dbReference>
<dbReference type="InterPro" id="IPR036389">
    <property type="entry name" value="RNase_III_sf"/>
</dbReference>
<dbReference type="AlphaFoldDB" id="A0A3B1AB69"/>
<dbReference type="SMART" id="SM00535">
    <property type="entry name" value="RIBOc"/>
    <property type="match status" value="1"/>
</dbReference>
<dbReference type="PANTHER" id="PTHR11207">
    <property type="entry name" value="RIBONUCLEASE III"/>
    <property type="match status" value="1"/>
</dbReference>
<dbReference type="CDD" id="cd10845">
    <property type="entry name" value="DSRM_RNAse_III_family"/>
    <property type="match status" value="1"/>
</dbReference>
<comment type="catalytic activity">
    <reaction evidence="1">
        <text>Endonucleolytic cleavage to 5'-phosphomonoester.</text>
        <dbReference type="EC" id="3.1.26.3"/>
    </reaction>
</comment>
<dbReference type="SUPFAM" id="SSF69065">
    <property type="entry name" value="RNase III domain-like"/>
    <property type="match status" value="1"/>
</dbReference>
<keyword evidence="13 18" id="KW-0378">Hydrolase</keyword>
<name>A0A3B1AB69_9ZZZZ</name>
<dbReference type="InterPro" id="IPR014720">
    <property type="entry name" value="dsRBD_dom"/>
</dbReference>
<protein>
    <recommendedName>
        <fullName evidence="5">ribonuclease III</fullName>
        <ecNumber evidence="5">3.1.26.3</ecNumber>
    </recommendedName>
</protein>
<dbReference type="NCBIfam" id="TIGR02191">
    <property type="entry name" value="RNaseIII"/>
    <property type="match status" value="1"/>
</dbReference>
<keyword evidence="9" id="KW-0819">tRNA processing</keyword>
<keyword evidence="11" id="KW-0479">Metal-binding</keyword>
<dbReference type="GO" id="GO:0046872">
    <property type="term" value="F:metal ion binding"/>
    <property type="evidence" value="ECO:0007669"/>
    <property type="project" value="UniProtKB-KW"/>
</dbReference>
<keyword evidence="8" id="KW-0507">mRNA processing</keyword>
<evidence type="ECO:0000256" key="12">
    <source>
        <dbReference type="ARBA" id="ARBA00022759"/>
    </source>
</evidence>
<evidence type="ECO:0000256" key="13">
    <source>
        <dbReference type="ARBA" id="ARBA00022801"/>
    </source>
</evidence>
<comment type="similarity">
    <text evidence="3">Belongs to the ribonuclease III family.</text>
</comment>
<sequence>MNKPDVQLERLQHALEYQFSDIALLTLALTHRSKGAANNERLEFLGDAILGFVVADLLYFQFDSVPEGHLSRFRASLVKKETLAELAREFSLGDFLLLGSGELKSGGFRRDSILADGMEAIIGAIYLDNGLDSARKFIEKCLSPRLANLSAENELKDPKTRLQEFLQARRFPLPVYAVVSTSGDEHNQRFEISCVVQGLSQPVFGIGSSRRKAEQDAAEQALLLLNDSQK</sequence>
<dbReference type="PANTHER" id="PTHR11207:SF0">
    <property type="entry name" value="RIBONUCLEASE 3"/>
    <property type="match status" value="1"/>
</dbReference>
<keyword evidence="6" id="KW-0963">Cytoplasm</keyword>
<feature type="domain" description="DRBM" evidence="16">
    <location>
        <begin position="157"/>
        <end position="227"/>
    </location>
</feature>
<reference evidence="18" key="1">
    <citation type="submission" date="2018-06" db="EMBL/GenBank/DDBJ databases">
        <authorList>
            <person name="Zhirakovskaya E."/>
        </authorList>
    </citation>
    <scope>NUCLEOTIDE SEQUENCE</scope>
</reference>
<evidence type="ECO:0000256" key="15">
    <source>
        <dbReference type="ARBA" id="ARBA00022884"/>
    </source>
</evidence>
<evidence type="ECO:0000256" key="9">
    <source>
        <dbReference type="ARBA" id="ARBA00022694"/>
    </source>
</evidence>
<dbReference type="PROSITE" id="PS00517">
    <property type="entry name" value="RNASE_3_1"/>
    <property type="match status" value="1"/>
</dbReference>
<dbReference type="Pfam" id="PF00035">
    <property type="entry name" value="dsrm"/>
    <property type="match status" value="1"/>
</dbReference>
<evidence type="ECO:0000256" key="7">
    <source>
        <dbReference type="ARBA" id="ARBA00022552"/>
    </source>
</evidence>
<dbReference type="InterPro" id="IPR000999">
    <property type="entry name" value="RNase_III_dom"/>
</dbReference>
<dbReference type="InterPro" id="IPR011907">
    <property type="entry name" value="RNase_III"/>
</dbReference>
<evidence type="ECO:0000256" key="10">
    <source>
        <dbReference type="ARBA" id="ARBA00022722"/>
    </source>
</evidence>
<dbReference type="GO" id="GO:0006364">
    <property type="term" value="P:rRNA processing"/>
    <property type="evidence" value="ECO:0007669"/>
    <property type="project" value="UniProtKB-KW"/>
</dbReference>
<dbReference type="GO" id="GO:0003725">
    <property type="term" value="F:double-stranded RNA binding"/>
    <property type="evidence" value="ECO:0007669"/>
    <property type="project" value="TreeGrafter"/>
</dbReference>
<organism evidence="18">
    <name type="scientific">hydrothermal vent metagenome</name>
    <dbReference type="NCBI Taxonomy" id="652676"/>
    <lineage>
        <taxon>unclassified sequences</taxon>
        <taxon>metagenomes</taxon>
        <taxon>ecological metagenomes</taxon>
    </lineage>
</organism>
<evidence type="ECO:0000256" key="3">
    <source>
        <dbReference type="ARBA" id="ARBA00010183"/>
    </source>
</evidence>
<evidence type="ECO:0000256" key="5">
    <source>
        <dbReference type="ARBA" id="ARBA00012177"/>
    </source>
</evidence>
<keyword evidence="7" id="KW-0698">rRNA processing</keyword>
<dbReference type="EMBL" id="UOFV01000153">
    <property type="protein sequence ID" value="VAW98820.1"/>
    <property type="molecule type" value="Genomic_DNA"/>
</dbReference>
<dbReference type="GO" id="GO:0010468">
    <property type="term" value="P:regulation of gene expression"/>
    <property type="evidence" value="ECO:0007669"/>
    <property type="project" value="TreeGrafter"/>
</dbReference>
<dbReference type="Gene3D" id="1.10.1520.10">
    <property type="entry name" value="Ribonuclease III domain"/>
    <property type="match status" value="1"/>
</dbReference>
<dbReference type="GO" id="GO:0004525">
    <property type="term" value="F:ribonuclease III activity"/>
    <property type="evidence" value="ECO:0007669"/>
    <property type="project" value="UniProtKB-EC"/>
</dbReference>
<evidence type="ECO:0000256" key="14">
    <source>
        <dbReference type="ARBA" id="ARBA00022842"/>
    </source>
</evidence>
<proteinExistence type="inferred from homology"/>
<dbReference type="GO" id="GO:0042802">
    <property type="term" value="F:identical protein binding"/>
    <property type="evidence" value="ECO:0007669"/>
    <property type="project" value="UniProtKB-ARBA"/>
</dbReference>
<dbReference type="SUPFAM" id="SSF54768">
    <property type="entry name" value="dsRNA-binding domain-like"/>
    <property type="match status" value="1"/>
</dbReference>
<evidence type="ECO:0000256" key="8">
    <source>
        <dbReference type="ARBA" id="ARBA00022664"/>
    </source>
</evidence>
<dbReference type="SMART" id="SM00358">
    <property type="entry name" value="DSRM"/>
    <property type="match status" value="1"/>
</dbReference>
<dbReference type="Pfam" id="PF14622">
    <property type="entry name" value="Ribonucleas_3_3"/>
    <property type="match status" value="1"/>
</dbReference>
<gene>
    <name evidence="18" type="ORF">MNBD_GAMMA19-871</name>
</gene>
<keyword evidence="15" id="KW-0694">RNA-binding</keyword>
<dbReference type="GO" id="GO:0005737">
    <property type="term" value="C:cytoplasm"/>
    <property type="evidence" value="ECO:0007669"/>
    <property type="project" value="UniProtKB-SubCell"/>
</dbReference>
<dbReference type="GO" id="GO:0006397">
    <property type="term" value="P:mRNA processing"/>
    <property type="evidence" value="ECO:0007669"/>
    <property type="project" value="UniProtKB-KW"/>
</dbReference>
<evidence type="ECO:0000256" key="11">
    <source>
        <dbReference type="ARBA" id="ARBA00022723"/>
    </source>
</evidence>
<accession>A0A3B1AB69</accession>
<evidence type="ECO:0000259" key="16">
    <source>
        <dbReference type="PROSITE" id="PS50137"/>
    </source>
</evidence>
<evidence type="ECO:0000256" key="1">
    <source>
        <dbReference type="ARBA" id="ARBA00000109"/>
    </source>
</evidence>
<keyword evidence="12" id="KW-0255">Endonuclease</keyword>
<dbReference type="FunFam" id="3.30.160.20:FF:000003">
    <property type="entry name" value="Ribonuclease 3"/>
    <property type="match status" value="1"/>
</dbReference>
<evidence type="ECO:0000313" key="18">
    <source>
        <dbReference type="EMBL" id="VAW98820.1"/>
    </source>
</evidence>
<dbReference type="GO" id="GO:0008033">
    <property type="term" value="P:tRNA processing"/>
    <property type="evidence" value="ECO:0007669"/>
    <property type="project" value="UniProtKB-KW"/>
</dbReference>
<dbReference type="EC" id="3.1.26.3" evidence="5"/>